<accession>A0A2K3E4N9</accession>
<feature type="compositionally biased region" description="Pro residues" evidence="1">
    <location>
        <begin position="281"/>
        <end position="307"/>
    </location>
</feature>
<feature type="region of interest" description="Disordered" evidence="1">
    <location>
        <begin position="268"/>
        <end position="307"/>
    </location>
</feature>
<evidence type="ECO:0000313" key="3">
    <source>
        <dbReference type="Proteomes" id="UP000006906"/>
    </source>
</evidence>
<keyword evidence="3" id="KW-1185">Reference proteome</keyword>
<dbReference type="Gramene" id="PNW87697">
    <property type="protein sequence ID" value="PNW87697"/>
    <property type="gene ID" value="CHLRE_02g143047v5"/>
</dbReference>
<dbReference type="RefSeq" id="XP_042927947.1">
    <property type="nucleotide sequence ID" value="XM_043060206.1"/>
</dbReference>
<gene>
    <name evidence="2" type="ORF">CHLRE_02g143047v5</name>
</gene>
<name>A0A2K3E4N9_CHLRE</name>
<reference evidence="2 3" key="1">
    <citation type="journal article" date="2007" name="Science">
        <title>The Chlamydomonas genome reveals the evolution of key animal and plant functions.</title>
        <authorList>
            <person name="Merchant S.S."/>
            <person name="Prochnik S.E."/>
            <person name="Vallon O."/>
            <person name="Harris E.H."/>
            <person name="Karpowicz S.J."/>
            <person name="Witman G.B."/>
            <person name="Terry A."/>
            <person name="Salamov A."/>
            <person name="Fritz-Laylin L.K."/>
            <person name="Marechal-Drouard L."/>
            <person name="Marshall W.F."/>
            <person name="Qu L.H."/>
            <person name="Nelson D.R."/>
            <person name="Sanderfoot A.A."/>
            <person name="Spalding M.H."/>
            <person name="Kapitonov V.V."/>
            <person name="Ren Q."/>
            <person name="Ferris P."/>
            <person name="Lindquist E."/>
            <person name="Shapiro H."/>
            <person name="Lucas S.M."/>
            <person name="Grimwood J."/>
            <person name="Schmutz J."/>
            <person name="Cardol P."/>
            <person name="Cerutti H."/>
            <person name="Chanfreau G."/>
            <person name="Chen C.L."/>
            <person name="Cognat V."/>
            <person name="Croft M.T."/>
            <person name="Dent R."/>
            <person name="Dutcher S."/>
            <person name="Fernandez E."/>
            <person name="Fukuzawa H."/>
            <person name="Gonzalez-Ballester D."/>
            <person name="Gonzalez-Halphen D."/>
            <person name="Hallmann A."/>
            <person name="Hanikenne M."/>
            <person name="Hippler M."/>
            <person name="Inwood W."/>
            <person name="Jabbari K."/>
            <person name="Kalanon M."/>
            <person name="Kuras R."/>
            <person name="Lefebvre P.A."/>
            <person name="Lemaire S.D."/>
            <person name="Lobanov A.V."/>
            <person name="Lohr M."/>
            <person name="Manuell A."/>
            <person name="Meier I."/>
            <person name="Mets L."/>
            <person name="Mittag M."/>
            <person name="Mittelmeier T."/>
            <person name="Moroney J.V."/>
            <person name="Moseley J."/>
            <person name="Napoli C."/>
            <person name="Nedelcu A.M."/>
            <person name="Niyogi K."/>
            <person name="Novoselov S.V."/>
            <person name="Paulsen I.T."/>
            <person name="Pazour G."/>
            <person name="Purton S."/>
            <person name="Ral J.P."/>
            <person name="Riano-Pachon D.M."/>
            <person name="Riekhof W."/>
            <person name="Rymarquis L."/>
            <person name="Schroda M."/>
            <person name="Stern D."/>
            <person name="Umen J."/>
            <person name="Willows R."/>
            <person name="Wilson N."/>
            <person name="Zimmer S.L."/>
            <person name="Allmer J."/>
            <person name="Balk J."/>
            <person name="Bisova K."/>
            <person name="Chen C.J."/>
            <person name="Elias M."/>
            <person name="Gendler K."/>
            <person name="Hauser C."/>
            <person name="Lamb M.R."/>
            <person name="Ledford H."/>
            <person name="Long J.C."/>
            <person name="Minagawa J."/>
            <person name="Page M.D."/>
            <person name="Pan J."/>
            <person name="Pootakham W."/>
            <person name="Roje S."/>
            <person name="Rose A."/>
            <person name="Stahlberg E."/>
            <person name="Terauchi A.M."/>
            <person name="Yang P."/>
            <person name="Ball S."/>
            <person name="Bowler C."/>
            <person name="Dieckmann C.L."/>
            <person name="Gladyshev V.N."/>
            <person name="Green P."/>
            <person name="Jorgensen R."/>
            <person name="Mayfield S."/>
            <person name="Mueller-Roeber B."/>
            <person name="Rajamani S."/>
            <person name="Sayre R.T."/>
            <person name="Brokstein P."/>
            <person name="Dubchak I."/>
            <person name="Goodstein D."/>
            <person name="Hornick L."/>
            <person name="Huang Y.W."/>
            <person name="Jhaveri J."/>
            <person name="Luo Y."/>
            <person name="Martinez D."/>
            <person name="Ngau W.C."/>
            <person name="Otillar B."/>
            <person name="Poliakov A."/>
            <person name="Porter A."/>
            <person name="Szajkowski L."/>
            <person name="Werner G."/>
            <person name="Zhou K."/>
            <person name="Grigoriev I.V."/>
            <person name="Rokhsar D.S."/>
            <person name="Grossman A.R."/>
        </authorList>
    </citation>
    <scope>NUCLEOTIDE SEQUENCE [LARGE SCALE GENOMIC DNA]</scope>
    <source>
        <strain evidence="3">CC-503</strain>
    </source>
</reference>
<dbReference type="GeneID" id="66052598"/>
<organism evidence="2 3">
    <name type="scientific">Chlamydomonas reinhardtii</name>
    <name type="common">Chlamydomonas smithii</name>
    <dbReference type="NCBI Taxonomy" id="3055"/>
    <lineage>
        <taxon>Eukaryota</taxon>
        <taxon>Viridiplantae</taxon>
        <taxon>Chlorophyta</taxon>
        <taxon>core chlorophytes</taxon>
        <taxon>Chlorophyceae</taxon>
        <taxon>CS clade</taxon>
        <taxon>Chlamydomonadales</taxon>
        <taxon>Chlamydomonadaceae</taxon>
        <taxon>Chlamydomonas</taxon>
    </lineage>
</organism>
<dbReference type="InParanoid" id="A0A2K3E4N9"/>
<dbReference type="AlphaFoldDB" id="A0A2K3E4N9"/>
<evidence type="ECO:0000256" key="1">
    <source>
        <dbReference type="SAM" id="MobiDB-lite"/>
    </source>
</evidence>
<sequence length="498" mass="52320">MGKRRGWCVGHGSTTNSTAFHALEPVEEELAPSWCMGACSGTVRWGKGPLDFTYVLHTNFPSWKEPTGRGHKCNLCTGCVKDAKKAEEEANQIYGTVAVHTDPTSSCTARAFSSPAGVAVDARNGVAVVHVNNSSAETFVRLPLPAVHTVAGTLAAAVRRPGGKGAGTAAVPATHFNAAAHALANAVTANPPALEKPSVVFSGSTISPAELLVHWAVAQSKGPVTAAGTCSNSVELTDLSRNVFWWGVASAVKSLFGTSFSPDSLRGWHERLTSSGGGRVPVPPPPPLPPQSSNNSPPPEPPVPPTPILAEDISRVASAFNNTAAARLATKLIVATTSALPVADARVIRDTLTTVLLPGHDPSDYVMMASTDRMVAISSDFHGNPNLKLWRLEASADGDFDFTATRGTWYHGGPVAGGALLGVAEAAAVMGATSMRGVATRTEDPDTPMTEIFGYTMQQQEQQQQQPRRTRTGLGDITNLLPLQQQALQPRQAKRARA</sequence>
<evidence type="ECO:0000313" key="2">
    <source>
        <dbReference type="EMBL" id="PNW87697.1"/>
    </source>
</evidence>
<proteinExistence type="predicted"/>
<dbReference type="EMBL" id="CM008963">
    <property type="protein sequence ID" value="PNW87697.1"/>
    <property type="molecule type" value="Genomic_DNA"/>
</dbReference>
<protein>
    <submittedName>
        <fullName evidence="2">Uncharacterized protein</fullName>
    </submittedName>
</protein>
<dbReference type="KEGG" id="cre:CHLRE_02g143047v5"/>
<dbReference type="Proteomes" id="UP000006906">
    <property type="component" value="Chromosome 2"/>
</dbReference>